<dbReference type="KEGG" id="bsan:CHH28_05570"/>
<organism evidence="1 2">
    <name type="scientific">Bacterioplanes sanyensis</name>
    <dbReference type="NCBI Taxonomy" id="1249553"/>
    <lineage>
        <taxon>Bacteria</taxon>
        <taxon>Pseudomonadati</taxon>
        <taxon>Pseudomonadota</taxon>
        <taxon>Gammaproteobacteria</taxon>
        <taxon>Oceanospirillales</taxon>
        <taxon>Oceanospirillaceae</taxon>
        <taxon>Bacterioplanes</taxon>
    </lineage>
</organism>
<dbReference type="Pfam" id="PF07388">
    <property type="entry name" value="A-2_8-polyST"/>
    <property type="match status" value="1"/>
</dbReference>
<dbReference type="EMBL" id="CP022530">
    <property type="protein sequence ID" value="ASP38186.1"/>
    <property type="molecule type" value="Genomic_DNA"/>
</dbReference>
<dbReference type="OrthoDB" id="5610921at2"/>
<dbReference type="AlphaFoldDB" id="A0A222FHX4"/>
<dbReference type="Proteomes" id="UP000202440">
    <property type="component" value="Chromosome"/>
</dbReference>
<dbReference type="Gene3D" id="3.40.50.11110">
    <property type="entry name" value="Sialyltransferase, C-terminal GT-B Rossman nucleotide-binding domain"/>
    <property type="match status" value="1"/>
</dbReference>
<sequence length="368" mass="41405">MAHSLYLASTPLHILNSVAIASSQPSATAHLWMIDQPNTLDNPYFQVLNDWQQSPFDGLHISAGQQGGVRRKLASRKQIFARLREWVEAHQPKHIYTGNDRRIEFQYAMHCAQAQATGVYMDEGTFTYVGRKASTSWSDRIVDNGLKKLAYGRWWHSPRTIGASRWVKQVYAAFPQWVHPLLQRKELIALQPLFTNNAAVTSFCTELANFFDAPTEHLAQLDCVLTLPHESIIDTLPGYRDAMLNTVAQLQQAGLKTGIKYHPRNQQPDILNASALDGFTLIPHQIPFEALLPLLPEQVIVIGDVSSTLINSRWLKPSARLLSIANPKVALYQQFCQLFERLGVQVLESSQLPSALTHLLQQEPSCSH</sequence>
<accession>A0A222FHX4</accession>
<keyword evidence="2" id="KW-1185">Reference proteome</keyword>
<evidence type="ECO:0000313" key="2">
    <source>
        <dbReference type="Proteomes" id="UP000202440"/>
    </source>
</evidence>
<dbReference type="RefSeq" id="WP_094059385.1">
    <property type="nucleotide sequence ID" value="NZ_CP022530.1"/>
</dbReference>
<gene>
    <name evidence="1" type="ORF">CHH28_05570</name>
</gene>
<dbReference type="InterPro" id="IPR010866">
    <property type="entry name" value="A-2_8-polyST"/>
</dbReference>
<protein>
    <submittedName>
        <fullName evidence="1">Uncharacterized protein</fullName>
    </submittedName>
</protein>
<name>A0A222FHX4_9GAMM</name>
<evidence type="ECO:0000313" key="1">
    <source>
        <dbReference type="EMBL" id="ASP38186.1"/>
    </source>
</evidence>
<proteinExistence type="predicted"/>
<reference evidence="1 2" key="1">
    <citation type="submission" date="2017-07" db="EMBL/GenBank/DDBJ databases">
        <title>Annotated genome sequence of Bacterioplanes sanyensis isolated from Red Sea.</title>
        <authorList>
            <person name="Rehman Z.U."/>
        </authorList>
    </citation>
    <scope>NUCLEOTIDE SEQUENCE [LARGE SCALE GENOMIC DNA]</scope>
    <source>
        <strain evidence="1 2">NV9</strain>
    </source>
</reference>